<dbReference type="AlphaFoldDB" id="A0A1H7T865"/>
<evidence type="ECO:0000313" key="2">
    <source>
        <dbReference type="EMBL" id="GEK89320.1"/>
    </source>
</evidence>
<dbReference type="Proteomes" id="UP000198548">
    <property type="component" value="Unassembled WGS sequence"/>
</dbReference>
<keyword evidence="1" id="KW-0812">Transmembrane</keyword>
<keyword evidence="1" id="KW-0472">Membrane</keyword>
<keyword evidence="1" id="KW-1133">Transmembrane helix</keyword>
<evidence type="ECO:0008006" key="6">
    <source>
        <dbReference type="Google" id="ProtNLM"/>
    </source>
</evidence>
<keyword evidence="5" id="KW-1185">Reference proteome</keyword>
<dbReference type="EMBL" id="BJUX01000013">
    <property type="protein sequence ID" value="GEK89320.1"/>
    <property type="molecule type" value="Genomic_DNA"/>
</dbReference>
<organism evidence="3 4">
    <name type="scientific">Alkalibacterium putridalgicola</name>
    <dbReference type="NCBI Taxonomy" id="426703"/>
    <lineage>
        <taxon>Bacteria</taxon>
        <taxon>Bacillati</taxon>
        <taxon>Bacillota</taxon>
        <taxon>Bacilli</taxon>
        <taxon>Lactobacillales</taxon>
        <taxon>Carnobacteriaceae</taxon>
        <taxon>Alkalibacterium</taxon>
    </lineage>
</organism>
<evidence type="ECO:0000313" key="4">
    <source>
        <dbReference type="Proteomes" id="UP000198548"/>
    </source>
</evidence>
<dbReference type="STRING" id="426703.SAMN04488100_11138"/>
<proteinExistence type="predicted"/>
<dbReference type="RefSeq" id="WP_091487787.1">
    <property type="nucleotide sequence ID" value="NZ_BJUX01000013.1"/>
</dbReference>
<reference evidence="3 4" key="1">
    <citation type="submission" date="2016-10" db="EMBL/GenBank/DDBJ databases">
        <authorList>
            <person name="de Groot N.N."/>
        </authorList>
    </citation>
    <scope>NUCLEOTIDE SEQUENCE [LARGE SCALE GENOMIC DNA]</scope>
    <source>
        <strain evidence="3 4">DSM 19182</strain>
    </source>
</reference>
<gene>
    <name evidence="2" type="ORF">APU01nite_13590</name>
    <name evidence="3" type="ORF">SAMN04488100_11138</name>
</gene>
<accession>A0A1H7T865</accession>
<dbReference type="OrthoDB" id="2968637at2"/>
<feature type="transmembrane region" description="Helical" evidence="1">
    <location>
        <begin position="12"/>
        <end position="36"/>
    </location>
</feature>
<sequence>MIDINFFEKKQVNILPYILGGVFFLLLVLMGTYFYMTHSYYTGVQEDSNQWIQANGQDVALSRRIESVDRLADQSAGVQELLTDSQYPMGFVTDDIASVIPNETEQVSALQLTEANQIVLLLENTTVEEASSIITNFETLDYIERVQLLRLENQQNESNQFSFEMTLDLNEDVLREVAGK</sequence>
<dbReference type="Proteomes" id="UP000321425">
    <property type="component" value="Unassembled WGS sequence"/>
</dbReference>
<name>A0A1H7T865_9LACT</name>
<protein>
    <recommendedName>
        <fullName evidence="6">Type IV pilus assembly protein PilN</fullName>
    </recommendedName>
</protein>
<evidence type="ECO:0000313" key="3">
    <source>
        <dbReference type="EMBL" id="SEL80908.1"/>
    </source>
</evidence>
<dbReference type="EMBL" id="FOBL01000011">
    <property type="protein sequence ID" value="SEL80908.1"/>
    <property type="molecule type" value="Genomic_DNA"/>
</dbReference>
<evidence type="ECO:0000313" key="5">
    <source>
        <dbReference type="Proteomes" id="UP000321425"/>
    </source>
</evidence>
<evidence type="ECO:0000256" key="1">
    <source>
        <dbReference type="SAM" id="Phobius"/>
    </source>
</evidence>
<reference evidence="2 5" key="2">
    <citation type="submission" date="2019-07" db="EMBL/GenBank/DDBJ databases">
        <title>Whole genome shotgun sequence of Alkalibacterium putridalgicola NBRC 103243.</title>
        <authorList>
            <person name="Hosoyama A."/>
            <person name="Uohara A."/>
            <person name="Ohji S."/>
            <person name="Ichikawa N."/>
        </authorList>
    </citation>
    <scope>NUCLEOTIDE SEQUENCE [LARGE SCALE GENOMIC DNA]</scope>
    <source>
        <strain evidence="2 5">NBRC 103243</strain>
    </source>
</reference>